<proteinExistence type="predicted"/>
<reference evidence="4" key="1">
    <citation type="submission" date="2017-04" db="EMBL/GenBank/DDBJ databases">
        <authorList>
            <person name="Song Y."/>
            <person name="Cho B.-K."/>
        </authorList>
    </citation>
    <scope>NUCLEOTIDE SEQUENCE [LARGE SCALE GENOMIC DNA]</scope>
    <source>
        <strain evidence="4">SL1</strain>
    </source>
</reference>
<feature type="domain" description="Cch helix turn helix" evidence="2">
    <location>
        <begin position="440"/>
        <end position="555"/>
    </location>
</feature>
<keyword evidence="4" id="KW-1185">Reference proteome</keyword>
<evidence type="ECO:0000259" key="2">
    <source>
        <dbReference type="Pfam" id="PF18662"/>
    </source>
</evidence>
<accession>A0A2U8DLM5</accession>
<dbReference type="OrthoDB" id="158067at2"/>
<feature type="domain" description="DUF927" evidence="1">
    <location>
        <begin position="33"/>
        <end position="300"/>
    </location>
</feature>
<evidence type="ECO:0000259" key="1">
    <source>
        <dbReference type="Pfam" id="PF06048"/>
    </source>
</evidence>
<dbReference type="Proteomes" id="UP000244910">
    <property type="component" value="Chromosome"/>
</dbReference>
<protein>
    <recommendedName>
        <fullName evidence="5">DUF927 domain-containing protein</fullName>
    </recommendedName>
</protein>
<dbReference type="InterPro" id="IPR009270">
    <property type="entry name" value="DUF927"/>
</dbReference>
<dbReference type="InterPro" id="IPR040538">
    <property type="entry name" value="Cch_HTH"/>
</dbReference>
<organism evidence="3 4">
    <name type="scientific">Clostridium drakei</name>
    <dbReference type="NCBI Taxonomy" id="332101"/>
    <lineage>
        <taxon>Bacteria</taxon>
        <taxon>Bacillati</taxon>
        <taxon>Bacillota</taxon>
        <taxon>Clostridia</taxon>
        <taxon>Eubacteriales</taxon>
        <taxon>Clostridiaceae</taxon>
        <taxon>Clostridium</taxon>
    </lineage>
</organism>
<dbReference type="Pfam" id="PF18662">
    <property type="entry name" value="HTH_56"/>
    <property type="match status" value="1"/>
</dbReference>
<evidence type="ECO:0008006" key="5">
    <source>
        <dbReference type="Google" id="ProtNLM"/>
    </source>
</evidence>
<name>A0A2U8DLM5_9CLOT</name>
<dbReference type="Pfam" id="PF06048">
    <property type="entry name" value="DUF927"/>
    <property type="match status" value="1"/>
</dbReference>
<evidence type="ECO:0000313" key="4">
    <source>
        <dbReference type="Proteomes" id="UP000244910"/>
    </source>
</evidence>
<dbReference type="KEGG" id="cdrk:B9W14_00850"/>
<dbReference type="AlphaFoldDB" id="A0A2U8DLM5"/>
<sequence length="572" mass="64661">MENQTFQPFKDVVLHDECVCTWQKSPSGNIEYSRVADFIDVSKVTENLDTGNMSITLIYSDSTANSETKEITVGLAEIATKAKILDLASKGVDVNESNVKCVIKHIRNRREGVEKSFVHSNIGFFNKNGEYYFKSYKIFGCTKELDLLSDYIGTFLIKTEGDGKKWLELVKRVVVGKYPLELALSIGFSAPVVGFIAGDIGIESPLIHIYGDSTQGKTTAAMLAVSAFGSPNIKEKGLVMTWNTTSNGMHGSIAGNTGVPVVFDESSMANKKDFTKDIYSLTAGKDKIRMNKECEIREEKSWNTTIISTGEHSIFSKSKANTGMRMRLFEFGNISWTESAKQADEIKETILANYGHCGKVFVRKLMRLGKEKILEIHKQCKTRLIDKLDDSDFRDRIAGKLAVIMVAATILKEQMKININIEKIEELIIKNEAENFDDKDISEKAYDILIQVVAKNASKFEKYNENSRFKPIPPSDRESWGIIETKGKRDKEEVRLVVISEIFNKILKEHGFDEPKIVLKKWKEKGMLDYEANKLTRRRKIEGIDKVTCYVINLKKPIKNKAEKNELKTNTK</sequence>
<dbReference type="RefSeq" id="WP_032076119.1">
    <property type="nucleotide sequence ID" value="NZ_CP020953.1"/>
</dbReference>
<evidence type="ECO:0000313" key="3">
    <source>
        <dbReference type="EMBL" id="AWI03112.1"/>
    </source>
</evidence>
<gene>
    <name evidence="3" type="ORF">B9W14_00850</name>
</gene>
<dbReference type="EMBL" id="CP020953">
    <property type="protein sequence ID" value="AWI03112.1"/>
    <property type="molecule type" value="Genomic_DNA"/>
</dbReference>